<dbReference type="InterPro" id="IPR017939">
    <property type="entry name" value="G-Glutamylcylcotransferase"/>
</dbReference>
<dbReference type="EMBL" id="NKUJ01000159">
    <property type="protein sequence ID" value="RMJ11697.1"/>
    <property type="molecule type" value="Genomic_DNA"/>
</dbReference>
<keyword evidence="6" id="KW-0812">Transmembrane</keyword>
<dbReference type="Gene3D" id="3.10.490.10">
    <property type="entry name" value="Gamma-glutamyl cyclotransferase-like"/>
    <property type="match status" value="1"/>
</dbReference>
<proteinExistence type="predicted"/>
<dbReference type="EC" id="4.3.2.9" evidence="1"/>
<dbReference type="PANTHER" id="PTHR12935:SF0">
    <property type="entry name" value="GAMMA-GLUTAMYLCYCLOTRANSFERASE"/>
    <property type="match status" value="1"/>
</dbReference>
<dbReference type="AlphaFoldDB" id="A0A3M2S2D3"/>
<evidence type="ECO:0000256" key="6">
    <source>
        <dbReference type="SAM" id="Phobius"/>
    </source>
</evidence>
<keyword evidence="2" id="KW-0456">Lyase</keyword>
<feature type="transmembrane region" description="Helical" evidence="6">
    <location>
        <begin position="300"/>
        <end position="321"/>
    </location>
</feature>
<comment type="caution">
    <text evidence="7">The sequence shown here is derived from an EMBL/GenBank/DDBJ whole genome shotgun (WGS) entry which is preliminary data.</text>
</comment>
<dbReference type="OrthoDB" id="2017317at2759"/>
<name>A0A3M2S2D3_9HYPO</name>
<evidence type="ECO:0000313" key="8">
    <source>
        <dbReference type="Proteomes" id="UP000277212"/>
    </source>
</evidence>
<evidence type="ECO:0000256" key="1">
    <source>
        <dbReference type="ARBA" id="ARBA00012346"/>
    </source>
</evidence>
<keyword evidence="6" id="KW-0472">Membrane</keyword>
<feature type="binding site" evidence="4">
    <location>
        <position position="262"/>
    </location>
    <ligand>
        <name>substrate</name>
    </ligand>
</feature>
<feature type="region of interest" description="Disordered" evidence="5">
    <location>
        <begin position="32"/>
        <end position="56"/>
    </location>
</feature>
<accession>A0A3M2S2D3</accession>
<evidence type="ECO:0000256" key="2">
    <source>
        <dbReference type="ARBA" id="ARBA00023239"/>
    </source>
</evidence>
<feature type="active site" description="Proton acceptor" evidence="3">
    <location>
        <position position="183"/>
    </location>
</feature>
<dbReference type="STRING" id="2010991.A0A3M2S2D3"/>
<keyword evidence="6" id="KW-1133">Transmembrane helix</keyword>
<sequence>MLEHEQQPGAASAVSDAATKTCALASLCKVSAAQRPAPEPTLAPKYPSVSSIPRTSAERLAQAAEDVVDDPDHPKPNTYLYLAYGSNMCAQTFLGMRGIRPLSQVNVSVPTLELKFDLPGIPYREPCFANVGYRKMPDKPKLPPKIPFDPPQPPHSESKWDEGLLGVVYEVTEEDYKTIIRTEGGGTGYKQIMVPCLPLPPKISIPEKPFPEIPKPFLAKTLFAPQIPDSDLPDDPRKKKWWYRFLIHPVREPGYAQPSLRYLNLIRDGAKEHDLPEGYQRWLNAMPTYTITNWRQRIGAVVYLIISLVFFAIMALSGPLADKEGKLPRWLALATTVFFNISWMEYDGILKPVFGDGERTEKTEQRWGHKKKPSWSQVRQRIPHLDEEKVGLLKEFE</sequence>
<dbReference type="PANTHER" id="PTHR12935">
    <property type="entry name" value="GAMMA-GLUTAMYLCYCLOTRANSFERASE"/>
    <property type="match status" value="1"/>
</dbReference>
<gene>
    <name evidence="7" type="ORF">CDV36_008652</name>
</gene>
<evidence type="ECO:0000256" key="5">
    <source>
        <dbReference type="SAM" id="MobiDB-lite"/>
    </source>
</evidence>
<reference evidence="7 8" key="1">
    <citation type="submission" date="2017-06" db="EMBL/GenBank/DDBJ databases">
        <title>Comparative genomic analysis of Ambrosia Fusariam Clade fungi.</title>
        <authorList>
            <person name="Stajich J.E."/>
            <person name="Carrillo J."/>
            <person name="Kijimoto T."/>
            <person name="Eskalen A."/>
            <person name="O'Donnell K."/>
            <person name="Kasson M."/>
        </authorList>
    </citation>
    <scope>NUCLEOTIDE SEQUENCE [LARGE SCALE GENOMIC DNA]</scope>
    <source>
        <strain evidence="7">UCR3666</strain>
    </source>
</reference>
<keyword evidence="8" id="KW-1185">Reference proteome</keyword>
<dbReference type="Proteomes" id="UP000277212">
    <property type="component" value="Unassembled WGS sequence"/>
</dbReference>
<evidence type="ECO:0000256" key="4">
    <source>
        <dbReference type="PIRSR" id="PIRSR617939-2"/>
    </source>
</evidence>
<organism evidence="7 8">
    <name type="scientific">Fusarium kuroshium</name>
    <dbReference type="NCBI Taxonomy" id="2010991"/>
    <lineage>
        <taxon>Eukaryota</taxon>
        <taxon>Fungi</taxon>
        <taxon>Dikarya</taxon>
        <taxon>Ascomycota</taxon>
        <taxon>Pezizomycotina</taxon>
        <taxon>Sordariomycetes</taxon>
        <taxon>Hypocreomycetidae</taxon>
        <taxon>Hypocreales</taxon>
        <taxon>Nectriaceae</taxon>
        <taxon>Fusarium</taxon>
        <taxon>Fusarium solani species complex</taxon>
    </lineage>
</organism>
<feature type="binding site" evidence="4">
    <location>
        <begin position="81"/>
        <end position="86"/>
    </location>
    <ligand>
        <name>substrate</name>
    </ligand>
</feature>
<protein>
    <recommendedName>
        <fullName evidence="1">gamma-glutamylcyclotransferase</fullName>
        <ecNumber evidence="1">4.3.2.9</ecNumber>
    </recommendedName>
</protein>
<evidence type="ECO:0000313" key="7">
    <source>
        <dbReference type="EMBL" id="RMJ11697.1"/>
    </source>
</evidence>
<evidence type="ECO:0000256" key="3">
    <source>
        <dbReference type="PIRSR" id="PIRSR617939-1"/>
    </source>
</evidence>
<dbReference type="GO" id="GO:0003839">
    <property type="term" value="F:gamma-glutamylcyclotransferase activity"/>
    <property type="evidence" value="ECO:0007669"/>
    <property type="project" value="UniProtKB-EC"/>
</dbReference>